<dbReference type="EMBL" id="DXGC01000057">
    <property type="protein sequence ID" value="HIW91175.1"/>
    <property type="molecule type" value="Genomic_DNA"/>
</dbReference>
<proteinExistence type="predicted"/>
<dbReference type="Gene3D" id="3.30.1230.10">
    <property type="entry name" value="YlxR-like"/>
    <property type="match status" value="1"/>
</dbReference>
<comment type="caution">
    <text evidence="3">The sequence shown here is derived from an EMBL/GenBank/DDBJ whole genome shotgun (WGS) entry which is preliminary data.</text>
</comment>
<evidence type="ECO:0000313" key="3">
    <source>
        <dbReference type="EMBL" id="HIW91175.1"/>
    </source>
</evidence>
<accession>A0A9D1RPL3</accession>
<evidence type="ECO:0000259" key="2">
    <source>
        <dbReference type="Pfam" id="PF04296"/>
    </source>
</evidence>
<reference evidence="3" key="2">
    <citation type="submission" date="2021-04" db="EMBL/GenBank/DDBJ databases">
        <authorList>
            <person name="Gilroy R."/>
        </authorList>
    </citation>
    <scope>NUCLEOTIDE SEQUENCE</scope>
    <source>
        <strain evidence="3">CHK32-1732</strain>
    </source>
</reference>
<protein>
    <submittedName>
        <fullName evidence="3">YlxR family protein</fullName>
    </submittedName>
</protein>
<reference evidence="3" key="1">
    <citation type="journal article" date="2021" name="PeerJ">
        <title>Extensive microbial diversity within the chicken gut microbiome revealed by metagenomics and culture.</title>
        <authorList>
            <person name="Gilroy R."/>
            <person name="Ravi A."/>
            <person name="Getino M."/>
            <person name="Pursley I."/>
            <person name="Horton D.L."/>
            <person name="Alikhan N.F."/>
            <person name="Baker D."/>
            <person name="Gharbi K."/>
            <person name="Hall N."/>
            <person name="Watson M."/>
            <person name="Adriaenssens E.M."/>
            <person name="Foster-Nyarko E."/>
            <person name="Jarju S."/>
            <person name="Secka A."/>
            <person name="Antonio M."/>
            <person name="Oren A."/>
            <person name="Chaudhuri R.R."/>
            <person name="La Ragione R."/>
            <person name="Hildebrand F."/>
            <person name="Pallen M.J."/>
        </authorList>
    </citation>
    <scope>NUCLEOTIDE SEQUENCE</scope>
    <source>
        <strain evidence="3">CHK32-1732</strain>
    </source>
</reference>
<gene>
    <name evidence="3" type="ORF">H9870_05905</name>
</gene>
<dbReference type="InterPro" id="IPR035931">
    <property type="entry name" value="YlxR-like_sf"/>
</dbReference>
<name>A0A9D1RPL3_9CORY</name>
<dbReference type="InterPro" id="IPR007393">
    <property type="entry name" value="YlxR_dom"/>
</dbReference>
<sequence length="138" mass="15069">MSTRPSTPSAAAGPQRTCIATRNVLPDTQLLRCVVQRDSRNGAGETGAGEGTTRVVPDPRRRLPGRGAWITATRKAYETAVQRRAFARALNVPAETDTTEVLEYIRYTENTEDTAGSSKRTPTLTTSPVAEKEKETDY</sequence>
<dbReference type="Pfam" id="PF04296">
    <property type="entry name" value="YlxR"/>
    <property type="match status" value="1"/>
</dbReference>
<dbReference type="Proteomes" id="UP000824190">
    <property type="component" value="Unassembled WGS sequence"/>
</dbReference>
<feature type="compositionally biased region" description="Polar residues" evidence="1">
    <location>
        <begin position="113"/>
        <end position="128"/>
    </location>
</feature>
<evidence type="ECO:0000313" key="4">
    <source>
        <dbReference type="Proteomes" id="UP000824190"/>
    </source>
</evidence>
<feature type="region of interest" description="Disordered" evidence="1">
    <location>
        <begin position="38"/>
        <end position="66"/>
    </location>
</feature>
<dbReference type="PANTHER" id="PTHR34215:SF1">
    <property type="entry name" value="YLXR DOMAIN-CONTAINING PROTEIN"/>
    <property type="match status" value="1"/>
</dbReference>
<dbReference type="SUPFAM" id="SSF64376">
    <property type="entry name" value="YlxR-like"/>
    <property type="match status" value="1"/>
</dbReference>
<dbReference type="PANTHER" id="PTHR34215">
    <property type="entry name" value="BLL0784 PROTEIN"/>
    <property type="match status" value="1"/>
</dbReference>
<feature type="domain" description="YlxR" evidence="2">
    <location>
        <begin position="16"/>
        <end position="102"/>
    </location>
</feature>
<organism evidence="3 4">
    <name type="scientific">Candidatus Corynebacterium avicola</name>
    <dbReference type="NCBI Taxonomy" id="2838527"/>
    <lineage>
        <taxon>Bacteria</taxon>
        <taxon>Bacillati</taxon>
        <taxon>Actinomycetota</taxon>
        <taxon>Actinomycetes</taxon>
        <taxon>Mycobacteriales</taxon>
        <taxon>Corynebacteriaceae</taxon>
        <taxon>Corynebacterium</taxon>
    </lineage>
</organism>
<dbReference type="AlphaFoldDB" id="A0A9D1RPL3"/>
<feature type="region of interest" description="Disordered" evidence="1">
    <location>
        <begin position="109"/>
        <end position="138"/>
    </location>
</feature>
<evidence type="ECO:0000256" key="1">
    <source>
        <dbReference type="SAM" id="MobiDB-lite"/>
    </source>
</evidence>
<dbReference type="InterPro" id="IPR037465">
    <property type="entry name" value="YlxR"/>
</dbReference>